<dbReference type="GO" id="GO:0070967">
    <property type="term" value="F:coenzyme F420 binding"/>
    <property type="evidence" value="ECO:0007669"/>
    <property type="project" value="TreeGrafter"/>
</dbReference>
<feature type="domain" description="Pyridoxamine 5'-phosphate oxidase N-terminal" evidence="2">
    <location>
        <begin position="4"/>
        <end position="128"/>
    </location>
</feature>
<comment type="caution">
    <text evidence="3">The sequence shown here is derived from an EMBL/GenBank/DDBJ whole genome shotgun (WGS) entry which is preliminary data.</text>
</comment>
<dbReference type="GO" id="GO:0005829">
    <property type="term" value="C:cytosol"/>
    <property type="evidence" value="ECO:0007669"/>
    <property type="project" value="TreeGrafter"/>
</dbReference>
<evidence type="ECO:0000256" key="1">
    <source>
        <dbReference type="ARBA" id="ARBA00023002"/>
    </source>
</evidence>
<dbReference type="SUPFAM" id="SSF50475">
    <property type="entry name" value="FMN-binding split barrel"/>
    <property type="match status" value="1"/>
</dbReference>
<protein>
    <submittedName>
        <fullName evidence="3">PPOX class F420-dependent oxidoreductase</fullName>
    </submittedName>
</protein>
<dbReference type="Proteomes" id="UP001141259">
    <property type="component" value="Unassembled WGS sequence"/>
</dbReference>
<keyword evidence="1" id="KW-0560">Oxidoreductase</keyword>
<name>A0A9X2VVE2_9PSEU</name>
<dbReference type="AlphaFoldDB" id="A0A9X2VVE2"/>
<dbReference type="EMBL" id="JANYMP010000028">
    <property type="protein sequence ID" value="MCS7483087.1"/>
    <property type="molecule type" value="Genomic_DNA"/>
</dbReference>
<dbReference type="NCBIfam" id="TIGR03618">
    <property type="entry name" value="Rv1155_F420"/>
    <property type="match status" value="1"/>
</dbReference>
<proteinExistence type="predicted"/>
<sequence length="136" mass="15395">MDLDQAREIIRKQHRAVLAAMRSDGTPQMSPVLAAVDEQGRVLVSTRETAYKTRQLRNDPRVWLCVLPDEFYGTWIQVGGTAEVVPLPEAMDGLVEYYRQASGEHPDWDEYRASMVSEKRVLIRVTLHTAGPDRTG</sequence>
<gene>
    <name evidence="3" type="ORF">NZH93_40100</name>
</gene>
<evidence type="ECO:0000259" key="2">
    <source>
        <dbReference type="Pfam" id="PF01243"/>
    </source>
</evidence>
<evidence type="ECO:0000313" key="4">
    <source>
        <dbReference type="Proteomes" id="UP001141259"/>
    </source>
</evidence>
<dbReference type="Pfam" id="PF01243">
    <property type="entry name" value="PNPOx_N"/>
    <property type="match status" value="1"/>
</dbReference>
<reference evidence="3" key="1">
    <citation type="submission" date="2022-08" db="EMBL/GenBank/DDBJ databases">
        <authorList>
            <person name="Tistechok S."/>
            <person name="Samborskyy M."/>
            <person name="Roman I."/>
        </authorList>
    </citation>
    <scope>NUCLEOTIDE SEQUENCE</scope>
    <source>
        <strain evidence="3">DSM 103496</strain>
    </source>
</reference>
<dbReference type="PANTHER" id="PTHR35176">
    <property type="entry name" value="HEME OXYGENASE HI_0854-RELATED"/>
    <property type="match status" value="1"/>
</dbReference>
<keyword evidence="4" id="KW-1185">Reference proteome</keyword>
<dbReference type="InterPro" id="IPR052019">
    <property type="entry name" value="F420H2_bilvrd_red/Heme_oxyg"/>
</dbReference>
<dbReference type="RefSeq" id="WP_259628543.1">
    <property type="nucleotide sequence ID" value="NZ_JANYMP010000028.1"/>
</dbReference>
<evidence type="ECO:0000313" key="3">
    <source>
        <dbReference type="EMBL" id="MCS7483087.1"/>
    </source>
</evidence>
<dbReference type="InterPro" id="IPR012349">
    <property type="entry name" value="Split_barrel_FMN-bd"/>
</dbReference>
<dbReference type="InterPro" id="IPR011576">
    <property type="entry name" value="Pyridox_Oxase_N"/>
</dbReference>
<dbReference type="GO" id="GO:0016627">
    <property type="term" value="F:oxidoreductase activity, acting on the CH-CH group of donors"/>
    <property type="evidence" value="ECO:0007669"/>
    <property type="project" value="TreeGrafter"/>
</dbReference>
<dbReference type="InterPro" id="IPR019920">
    <property type="entry name" value="F420-binding_dom_put"/>
</dbReference>
<accession>A0A9X2VVE2</accession>
<dbReference type="PANTHER" id="PTHR35176:SF2">
    <property type="entry name" value="F420H(2)-DEPENDENT REDUCTASE RV1155"/>
    <property type="match status" value="1"/>
</dbReference>
<dbReference type="Gene3D" id="2.30.110.10">
    <property type="entry name" value="Electron Transport, Fmn-binding Protein, Chain A"/>
    <property type="match status" value="1"/>
</dbReference>
<organism evidence="3 4">
    <name type="scientific">Umezawaea endophytica</name>
    <dbReference type="NCBI Taxonomy" id="1654476"/>
    <lineage>
        <taxon>Bacteria</taxon>
        <taxon>Bacillati</taxon>
        <taxon>Actinomycetota</taxon>
        <taxon>Actinomycetes</taxon>
        <taxon>Pseudonocardiales</taxon>
        <taxon>Pseudonocardiaceae</taxon>
        <taxon>Umezawaea</taxon>
    </lineage>
</organism>